<feature type="compositionally biased region" description="Basic residues" evidence="1">
    <location>
        <begin position="25"/>
        <end position="34"/>
    </location>
</feature>
<sequence>MSLSSADDLSEKYGASPSRSVTMASKKKRKKSKGRTIDLDLTLASSNELIQTYEPKICCDENGPKVVSAYASNSIQGSDDCLDVITQLLPVVRQVLP</sequence>
<dbReference type="WBParaSite" id="GPUH_0002092101-mRNA-1">
    <property type="protein sequence ID" value="GPUH_0002092101-mRNA-1"/>
    <property type="gene ID" value="GPUH_0002092101"/>
</dbReference>
<reference evidence="2 3" key="2">
    <citation type="submission" date="2018-11" db="EMBL/GenBank/DDBJ databases">
        <authorList>
            <consortium name="Pathogen Informatics"/>
        </authorList>
    </citation>
    <scope>NUCLEOTIDE SEQUENCE [LARGE SCALE GENOMIC DNA]</scope>
</reference>
<evidence type="ECO:0000313" key="3">
    <source>
        <dbReference type="Proteomes" id="UP000271098"/>
    </source>
</evidence>
<evidence type="ECO:0000256" key="1">
    <source>
        <dbReference type="SAM" id="MobiDB-lite"/>
    </source>
</evidence>
<dbReference type="Proteomes" id="UP000271098">
    <property type="component" value="Unassembled WGS sequence"/>
</dbReference>
<evidence type="ECO:0000313" key="2">
    <source>
        <dbReference type="EMBL" id="VDN37060.1"/>
    </source>
</evidence>
<reference evidence="4" key="1">
    <citation type="submission" date="2016-06" db="UniProtKB">
        <authorList>
            <consortium name="WormBaseParasite"/>
        </authorList>
    </citation>
    <scope>IDENTIFICATION</scope>
</reference>
<organism evidence="4">
    <name type="scientific">Gongylonema pulchrum</name>
    <dbReference type="NCBI Taxonomy" id="637853"/>
    <lineage>
        <taxon>Eukaryota</taxon>
        <taxon>Metazoa</taxon>
        <taxon>Ecdysozoa</taxon>
        <taxon>Nematoda</taxon>
        <taxon>Chromadorea</taxon>
        <taxon>Rhabditida</taxon>
        <taxon>Spirurina</taxon>
        <taxon>Spiruromorpha</taxon>
        <taxon>Spiruroidea</taxon>
        <taxon>Gongylonematidae</taxon>
        <taxon>Gongylonema</taxon>
    </lineage>
</organism>
<dbReference type="OrthoDB" id="8062037at2759"/>
<feature type="region of interest" description="Disordered" evidence="1">
    <location>
        <begin position="1"/>
        <end position="34"/>
    </location>
</feature>
<protein>
    <submittedName>
        <fullName evidence="2 4">Uncharacterized protein</fullName>
    </submittedName>
</protein>
<keyword evidence="3" id="KW-1185">Reference proteome</keyword>
<dbReference type="EMBL" id="UYRT01091400">
    <property type="protein sequence ID" value="VDN37060.1"/>
    <property type="molecule type" value="Genomic_DNA"/>
</dbReference>
<evidence type="ECO:0000313" key="4">
    <source>
        <dbReference type="WBParaSite" id="GPUH_0002092101-mRNA-1"/>
    </source>
</evidence>
<proteinExistence type="predicted"/>
<dbReference type="AlphaFoldDB" id="A0A183EIV5"/>
<accession>A0A183EIV5</accession>
<gene>
    <name evidence="2" type="ORF">GPUH_LOCUS20898</name>
</gene>
<name>A0A183EIV5_9BILA</name>